<dbReference type="GeneID" id="72003124"/>
<dbReference type="PANTHER" id="PTHR17920:SF22">
    <property type="entry name" value="DUF726 DOMAIN PROTEIN (AFU_ORTHOLOGUE AFUA_2G12860)"/>
    <property type="match status" value="1"/>
</dbReference>
<keyword evidence="3 6" id="KW-0812">Transmembrane</keyword>
<evidence type="ECO:0000313" key="7">
    <source>
        <dbReference type="EMBL" id="KAH9842766.1"/>
    </source>
</evidence>
<keyword evidence="5 6" id="KW-0472">Membrane</keyword>
<evidence type="ECO:0000256" key="4">
    <source>
        <dbReference type="ARBA" id="ARBA00022989"/>
    </source>
</evidence>
<gene>
    <name evidence="7" type="ORF">C8Q71DRAFT_734339</name>
</gene>
<dbReference type="InterPro" id="IPR007941">
    <property type="entry name" value="DUF726"/>
</dbReference>
<proteinExistence type="inferred from homology"/>
<organism evidence="7 8">
    <name type="scientific">Rhodofomes roseus</name>
    <dbReference type="NCBI Taxonomy" id="34475"/>
    <lineage>
        <taxon>Eukaryota</taxon>
        <taxon>Fungi</taxon>
        <taxon>Dikarya</taxon>
        <taxon>Basidiomycota</taxon>
        <taxon>Agaricomycotina</taxon>
        <taxon>Agaricomycetes</taxon>
        <taxon>Polyporales</taxon>
        <taxon>Rhodofomes</taxon>
    </lineage>
</organism>
<dbReference type="PANTHER" id="PTHR17920">
    <property type="entry name" value="TRANSMEMBRANE AND COILED-COIL DOMAIN-CONTAINING PROTEIN 4 TMCO4"/>
    <property type="match status" value="1"/>
</dbReference>
<dbReference type="SUPFAM" id="SSF53474">
    <property type="entry name" value="alpha/beta-Hydrolases"/>
    <property type="match status" value="1"/>
</dbReference>
<evidence type="ECO:0000256" key="5">
    <source>
        <dbReference type="ARBA" id="ARBA00023136"/>
    </source>
</evidence>
<reference evidence="7 8" key="1">
    <citation type="journal article" date="2021" name="Environ. Microbiol.">
        <title>Gene family expansions and transcriptome signatures uncover fungal adaptations to wood decay.</title>
        <authorList>
            <person name="Hage H."/>
            <person name="Miyauchi S."/>
            <person name="Viragh M."/>
            <person name="Drula E."/>
            <person name="Min B."/>
            <person name="Chaduli D."/>
            <person name="Navarro D."/>
            <person name="Favel A."/>
            <person name="Norest M."/>
            <person name="Lesage-Meessen L."/>
            <person name="Balint B."/>
            <person name="Merenyi Z."/>
            <person name="de Eugenio L."/>
            <person name="Morin E."/>
            <person name="Martinez A.T."/>
            <person name="Baldrian P."/>
            <person name="Stursova M."/>
            <person name="Martinez M.J."/>
            <person name="Novotny C."/>
            <person name="Magnuson J.K."/>
            <person name="Spatafora J.W."/>
            <person name="Maurice S."/>
            <person name="Pangilinan J."/>
            <person name="Andreopoulos W."/>
            <person name="LaButti K."/>
            <person name="Hundley H."/>
            <person name="Na H."/>
            <person name="Kuo A."/>
            <person name="Barry K."/>
            <person name="Lipzen A."/>
            <person name="Henrissat B."/>
            <person name="Riley R."/>
            <person name="Ahrendt S."/>
            <person name="Nagy L.G."/>
            <person name="Grigoriev I.V."/>
            <person name="Martin F."/>
            <person name="Rosso M.N."/>
        </authorList>
    </citation>
    <scope>NUCLEOTIDE SEQUENCE [LARGE SCALE GENOMIC DNA]</scope>
    <source>
        <strain evidence="7 8">CIRM-BRFM 1785</strain>
    </source>
</reference>
<evidence type="ECO:0000256" key="1">
    <source>
        <dbReference type="ARBA" id="ARBA00004141"/>
    </source>
</evidence>
<accession>A0ABQ8KUS4</accession>
<comment type="caution">
    <text evidence="7">The sequence shown here is derived from an EMBL/GenBank/DDBJ whole genome shotgun (WGS) entry which is preliminary data.</text>
</comment>
<evidence type="ECO:0000256" key="2">
    <source>
        <dbReference type="ARBA" id="ARBA00009824"/>
    </source>
</evidence>
<keyword evidence="8" id="KW-1185">Reference proteome</keyword>
<dbReference type="InterPro" id="IPR029058">
    <property type="entry name" value="AB_hydrolase_fold"/>
</dbReference>
<protein>
    <submittedName>
        <fullName evidence="7">DUF726-domain-containing protein</fullName>
    </submittedName>
</protein>
<comment type="subcellular location">
    <subcellularLocation>
        <location evidence="1">Membrane</location>
        <topology evidence="1">Multi-pass membrane protein</topology>
    </subcellularLocation>
</comment>
<dbReference type="Proteomes" id="UP000814176">
    <property type="component" value="Unassembled WGS sequence"/>
</dbReference>
<sequence>MQGTNRTVMYDRVAVYDVVSHVFPKVWTRIDTKSGTRARIVCALHFSYITTSTMSDLTKVTPPKELTEAEQHAIFQHVSRRLAAHRNTAELYAVAEYTFSTKSQEQKDYIRDSFLEHLDRWGQDLLKHVWYACQEPGGGPVPELSRYSDTSIAGLPLLPDKAAVRKVLSTVLLLHITSQKNYSARARAFLFSFTAPDETAVAGTLKDPSRALEEAQRKTKGAKEEASEQTKTLRRVGIGLGAVAGGVLVGVTGGLAAPLVGAGMATVLGWLGVGGTAAGLLATGLASSSVVCGALFGYYGSRRMADTVGRYLREVSDLAIVPVRKPRDTLGVRLCVSGWLDSPADVVAPWAVFDGDDTFALQWEVQALQDLSNALMILIKSRAMKYVKAEIIKRTVFASLFAALSPTVWLSLTNIIDNPWMTAKSLASKAGKVLGKLLAQRVLGNRPITLTGYSLGSLVIFEALQYLASLPPSETCDLVQDVYLFGAPVSTDEAQWTAVRRVVAGRLVNGYGANDYVLAVLTRLSSVTWNVAGMGPVPVQGVENVECDEVDGHLKWRSMVGRCLSKCDAPGIVAKEVAKQFELDTGAGMDMDEHEAEKIVEEGLGNAPDAMKS</sequence>
<dbReference type="EMBL" id="JADCUA010000002">
    <property type="protein sequence ID" value="KAH9842766.1"/>
    <property type="molecule type" value="Genomic_DNA"/>
</dbReference>
<evidence type="ECO:0000256" key="6">
    <source>
        <dbReference type="SAM" id="Phobius"/>
    </source>
</evidence>
<dbReference type="Pfam" id="PF05277">
    <property type="entry name" value="DUF726"/>
    <property type="match status" value="1"/>
</dbReference>
<dbReference type="RefSeq" id="XP_047783813.1">
    <property type="nucleotide sequence ID" value="XM_047922392.1"/>
</dbReference>
<comment type="similarity">
    <text evidence="2">Belongs to the TMCO4 family.</text>
</comment>
<evidence type="ECO:0000256" key="3">
    <source>
        <dbReference type="ARBA" id="ARBA00022692"/>
    </source>
</evidence>
<name>A0ABQ8KUS4_9APHY</name>
<keyword evidence="4 6" id="KW-1133">Transmembrane helix</keyword>
<feature type="transmembrane region" description="Helical" evidence="6">
    <location>
        <begin position="391"/>
        <end position="412"/>
    </location>
</feature>
<feature type="transmembrane region" description="Helical" evidence="6">
    <location>
        <begin position="277"/>
        <end position="300"/>
    </location>
</feature>
<evidence type="ECO:0000313" key="8">
    <source>
        <dbReference type="Proteomes" id="UP000814176"/>
    </source>
</evidence>
<feature type="transmembrane region" description="Helical" evidence="6">
    <location>
        <begin position="238"/>
        <end position="271"/>
    </location>
</feature>